<proteinExistence type="predicted"/>
<dbReference type="EMBL" id="QRYW01000048">
    <property type="protein sequence ID" value="RGV19601.1"/>
    <property type="molecule type" value="Genomic_DNA"/>
</dbReference>
<dbReference type="Proteomes" id="UP000283426">
    <property type="component" value="Unassembled WGS sequence"/>
</dbReference>
<name>A0A412W6W8_9BACT</name>
<dbReference type="EMBL" id="QSCO01000004">
    <property type="protein sequence ID" value="RGY09068.1"/>
    <property type="molecule type" value="Genomic_DNA"/>
</dbReference>
<accession>A0A412W6W8</accession>
<comment type="caution">
    <text evidence="1">The sequence shown here is derived from an EMBL/GenBank/DDBJ whole genome shotgun (WGS) entry which is preliminary data.</text>
</comment>
<organism evidence="1 3">
    <name type="scientific">Odoribacter splanchnicus</name>
    <dbReference type="NCBI Taxonomy" id="28118"/>
    <lineage>
        <taxon>Bacteria</taxon>
        <taxon>Pseudomonadati</taxon>
        <taxon>Bacteroidota</taxon>
        <taxon>Bacteroidia</taxon>
        <taxon>Bacteroidales</taxon>
        <taxon>Odoribacteraceae</taxon>
        <taxon>Odoribacter</taxon>
    </lineage>
</organism>
<evidence type="ECO:0000313" key="3">
    <source>
        <dbReference type="Proteomes" id="UP000283426"/>
    </source>
</evidence>
<protein>
    <recommendedName>
        <fullName evidence="5">TIGR04150 pseudo-rSAM protein</fullName>
    </recommendedName>
</protein>
<dbReference type="Proteomes" id="UP000284434">
    <property type="component" value="Unassembled WGS sequence"/>
</dbReference>
<sequence length="413" mass="47599">MMLDSQHTKWLTMSPNVFVDIINDSLILLYNTNGGIVKISRDEKLINLIKMLYTPINLGVVKYEILDKYKSRDIDWALKNGVIGIDESDVKPIICLPILNLQKDINKFNDNGIESRLQLIGSKLKYISGAFIRLSNMIDKGNSLLKRLRSIAATQHPCPSYEDSAASLTLDQLRILIDNLKLTSVATIDIIFSNNFLERYSCEELVGLLSKYNFAYRVHLYSEDYETIVTSINKIDIKLNLSFIVYQDRFSSNDKFYTFNSAYNCDQKYLAYDEQDIMFNMGVILPVWTGNNQEMFSKYVYTELSDIEETKINLNALFRNKKLNSNFYGLIDIAPDGNVYAHGSKKSIANVNDKGFSLVDVVIDEFKENRTWRLTRDCTKCKLCPYRFVCPPVSIFEIQSNQIKMCHINYNEL</sequence>
<dbReference type="AlphaFoldDB" id="A0A412W6W8"/>
<evidence type="ECO:0008006" key="5">
    <source>
        <dbReference type="Google" id="ProtNLM"/>
    </source>
</evidence>
<gene>
    <name evidence="1" type="ORF">DWW24_18065</name>
    <name evidence="2" type="ORF">DXA53_04290</name>
</gene>
<evidence type="ECO:0000313" key="4">
    <source>
        <dbReference type="Proteomes" id="UP000284434"/>
    </source>
</evidence>
<evidence type="ECO:0000313" key="1">
    <source>
        <dbReference type="EMBL" id="RGV19601.1"/>
    </source>
</evidence>
<reference evidence="3 4" key="1">
    <citation type="submission" date="2018-08" db="EMBL/GenBank/DDBJ databases">
        <title>A genome reference for cultivated species of the human gut microbiota.</title>
        <authorList>
            <person name="Zou Y."/>
            <person name="Xue W."/>
            <person name="Luo G."/>
        </authorList>
    </citation>
    <scope>NUCLEOTIDE SEQUENCE [LARGE SCALE GENOMIC DNA]</scope>
    <source>
        <strain evidence="1 3">AF14-6AC</strain>
        <strain evidence="2 4">OF03-11</strain>
    </source>
</reference>
<evidence type="ECO:0000313" key="2">
    <source>
        <dbReference type="EMBL" id="RGY09068.1"/>
    </source>
</evidence>